<dbReference type="AlphaFoldDB" id="A0A450W0E1"/>
<reference evidence="3" key="1">
    <citation type="submission" date="2019-02" db="EMBL/GenBank/DDBJ databases">
        <authorList>
            <person name="Gruber-Vodicka R. H."/>
            <person name="Seah K. B. B."/>
        </authorList>
    </citation>
    <scope>NUCLEOTIDE SEQUENCE</scope>
    <source>
        <strain evidence="1">BECK_BZ163</strain>
        <strain evidence="3">BECK_BZ164</strain>
        <strain evidence="2">BECK_BZ165</strain>
    </source>
</reference>
<dbReference type="PANTHER" id="PTHR30121:SF6">
    <property type="entry name" value="SLR6007 PROTEIN"/>
    <property type="match status" value="1"/>
</dbReference>
<evidence type="ECO:0008006" key="4">
    <source>
        <dbReference type="Google" id="ProtNLM"/>
    </source>
</evidence>
<dbReference type="Gene3D" id="3.40.50.300">
    <property type="entry name" value="P-loop containing nucleotide triphosphate hydrolases"/>
    <property type="match status" value="1"/>
</dbReference>
<dbReference type="EMBL" id="CAADFL010000141">
    <property type="protein sequence ID" value="VFK10479.1"/>
    <property type="molecule type" value="Genomic_DNA"/>
</dbReference>
<gene>
    <name evidence="1" type="ORF">BECKFM1743A_GA0114220_101339</name>
    <name evidence="3" type="ORF">BECKFM1743B_GA0114221_101419</name>
    <name evidence="2" type="ORF">BECKFM1743C_GA0114222_101707</name>
</gene>
<sequence length="568" mass="63857">MPNNESKIIGKVTATENKPTTCTAVYFWLHHDVIVRPFDIVRIEHIPKDKNSNSPSYSFALVKELSYITDSAGHLANYVSSDFGDVGAREINKRLGTTIAEAEILGNSENIEMPIRDGAVVEWAGADEIRTALGVDKLKYPIPAGYMETSRGDEISIDFEARYLVGPEAGHLNISGISGLASKTSYAMFLLNALQQRMQDEVSIILFNVKGPDLLAVDRSNDDLTEPQKAEWQKCGLEPCPLENVTYFYPYAKDRQEIFTDSQVPPHIIQAQIEAKRAFNYYYDVDTFKGGEEGNETDVGRDKLGLLFSDIDDPQSTMESCIHALGEIEAETWDGLREEIEAKTAAGQPGNKKDISVQSWRKFNRIIRTRTDHSLFVEKRIQKDHRQRLLMDGIKSLRPGKVLVIDIAPLPDYLQCLVFGDVIRTVFDAKLGLYSNVKRDFLGKVVVFADELNKYAPSSSGGSRDRTLTRWLLEVTERGRSLGVILFGAEQFRSDIHNRVLGNCATNVYGRTNPVELSKGADYRFFSSSNKSSITRMRQGEMLLQHSVFHTSLIKARFPFPAYEQLTK</sequence>
<dbReference type="InterPro" id="IPR027417">
    <property type="entry name" value="P-loop_NTPase"/>
</dbReference>
<dbReference type="EMBL" id="CAADEZ010000133">
    <property type="protein sequence ID" value="VFJ54561.1"/>
    <property type="molecule type" value="Genomic_DNA"/>
</dbReference>
<dbReference type="PANTHER" id="PTHR30121">
    <property type="entry name" value="UNCHARACTERIZED PROTEIN YJGR-RELATED"/>
    <property type="match status" value="1"/>
</dbReference>
<proteinExistence type="predicted"/>
<evidence type="ECO:0000313" key="3">
    <source>
        <dbReference type="EMBL" id="VFK10479.1"/>
    </source>
</evidence>
<accession>A0A450W0E1</accession>
<dbReference type="SUPFAM" id="SSF52540">
    <property type="entry name" value="P-loop containing nucleoside triphosphate hydrolases"/>
    <property type="match status" value="1"/>
</dbReference>
<evidence type="ECO:0000313" key="1">
    <source>
        <dbReference type="EMBL" id="VFJ54561.1"/>
    </source>
</evidence>
<organism evidence="3">
    <name type="scientific">Candidatus Kentrum sp. FM</name>
    <dbReference type="NCBI Taxonomy" id="2126340"/>
    <lineage>
        <taxon>Bacteria</taxon>
        <taxon>Pseudomonadati</taxon>
        <taxon>Pseudomonadota</taxon>
        <taxon>Gammaproteobacteria</taxon>
        <taxon>Candidatus Kentrum</taxon>
    </lineage>
</organism>
<dbReference type="EMBL" id="CAADFA010000170">
    <property type="protein sequence ID" value="VFJ56134.1"/>
    <property type="molecule type" value="Genomic_DNA"/>
</dbReference>
<protein>
    <recommendedName>
        <fullName evidence="4">ATP-binding protein</fullName>
    </recommendedName>
</protein>
<dbReference type="InterPro" id="IPR051162">
    <property type="entry name" value="T4SS_component"/>
</dbReference>
<evidence type="ECO:0000313" key="2">
    <source>
        <dbReference type="EMBL" id="VFJ56134.1"/>
    </source>
</evidence>
<name>A0A450W0E1_9GAMM</name>